<dbReference type="Pfam" id="PF00672">
    <property type="entry name" value="HAMP"/>
    <property type="match status" value="1"/>
</dbReference>
<dbReference type="PROSITE" id="PS50885">
    <property type="entry name" value="HAMP"/>
    <property type="match status" value="1"/>
</dbReference>
<dbReference type="InterPro" id="IPR029150">
    <property type="entry name" value="dCache_3"/>
</dbReference>
<dbReference type="Gene3D" id="3.30.450.20">
    <property type="entry name" value="PAS domain"/>
    <property type="match status" value="1"/>
</dbReference>
<evidence type="ECO:0000256" key="1">
    <source>
        <dbReference type="ARBA" id="ARBA00022692"/>
    </source>
</evidence>
<dbReference type="SMART" id="SM00304">
    <property type="entry name" value="HAMP"/>
    <property type="match status" value="2"/>
</dbReference>
<dbReference type="Pfam" id="PF14827">
    <property type="entry name" value="dCache_3"/>
    <property type="match status" value="1"/>
</dbReference>
<evidence type="ECO:0000256" key="3">
    <source>
        <dbReference type="ARBA" id="ARBA00023224"/>
    </source>
</evidence>
<evidence type="ECO:0000256" key="2">
    <source>
        <dbReference type="ARBA" id="ARBA00022989"/>
    </source>
</evidence>
<evidence type="ECO:0000313" key="8">
    <source>
        <dbReference type="EMBL" id="MDO8106983.1"/>
    </source>
</evidence>
<dbReference type="RefSeq" id="WP_304600620.1">
    <property type="nucleotide sequence ID" value="NZ_JAUQYP010000001.1"/>
</dbReference>
<dbReference type="InterPro" id="IPR004089">
    <property type="entry name" value="MCPsignal_dom"/>
</dbReference>
<sequence length="633" mass="64237">MRLWNRLPLAGKLMIVTTTLVVASAGAGVFTTLRVADNLTSAAVDTAVGDAQAGFAQAVDAQTVRAESLAVELANDPQIRAAFAAGDRGGLLALTQPSFTVLKARYGIQQLQFHTPPATSFLRVHKPEKYGDDLSSFRATVVAANAQQTMVSGVESGVAGLGLRAVVPVDGPDGAHVGTVEFGLSVDQSFLARFHDAFGVDAALLLPAGDGTFTVAGSTFGTTLTLPDTEAAAVMSGTDLRRRTTLGGTPTVLTGTVLQDYSGAPAGVLVLGIDITNLAAISSAARTTGLLAGAGVLLVGLLLAALVARSIGGSVTVPVRRLAALLARVADGDLTERAQLQGSREVVQMAESLNATLEGISGTVQSIRDASATLATSSAGMTEIVEDLSGRADETTRGAQTAATTSGEVSTHVSVVASATTEMGASIAEIASSASTAAEVAQQARVSAERTRATVAELSTATAEIGDALRTVTAIAEQTNLLALNATIESARAGDAGRGFAVVAGEVKELAQQTARFTEEISAKVEAVRSGSSAAVEAIAEIATVVEQVNDLQAAIASAVEEQSATTAEIGRSVTEAAGGTEEISRAVAAVAEAAQAARADAHSTDRASHELAELASRLDELVQRFTLAGPRS</sequence>
<keyword evidence="9" id="KW-1185">Reference proteome</keyword>
<evidence type="ECO:0000256" key="5">
    <source>
        <dbReference type="PROSITE-ProRule" id="PRU00284"/>
    </source>
</evidence>
<dbReference type="PROSITE" id="PS50111">
    <property type="entry name" value="CHEMOTAXIS_TRANSDUC_2"/>
    <property type="match status" value="1"/>
</dbReference>
<evidence type="ECO:0000256" key="4">
    <source>
        <dbReference type="ARBA" id="ARBA00029447"/>
    </source>
</evidence>
<feature type="domain" description="Methyl-accepting transducer" evidence="6">
    <location>
        <begin position="370"/>
        <end position="592"/>
    </location>
</feature>
<dbReference type="SUPFAM" id="SSF58104">
    <property type="entry name" value="Methyl-accepting chemotaxis protein (MCP) signaling domain"/>
    <property type="match status" value="1"/>
</dbReference>
<dbReference type="Pfam" id="PF00015">
    <property type="entry name" value="MCPsignal"/>
    <property type="match status" value="1"/>
</dbReference>
<dbReference type="InterPro" id="IPR003660">
    <property type="entry name" value="HAMP_dom"/>
</dbReference>
<dbReference type="InterPro" id="IPR004090">
    <property type="entry name" value="Chemotax_Me-accpt_rcpt"/>
</dbReference>
<keyword evidence="2" id="KW-1133">Transmembrane helix</keyword>
<dbReference type="CDD" id="cd06225">
    <property type="entry name" value="HAMP"/>
    <property type="match status" value="1"/>
</dbReference>
<comment type="similarity">
    <text evidence="4">Belongs to the methyl-accepting chemotaxis (MCP) protein family.</text>
</comment>
<dbReference type="Proteomes" id="UP001232536">
    <property type="component" value="Unassembled WGS sequence"/>
</dbReference>
<protein>
    <submittedName>
        <fullName evidence="8">Cache domain-containing protein</fullName>
    </submittedName>
</protein>
<keyword evidence="2" id="KW-0472">Membrane</keyword>
<reference evidence="8 9" key="1">
    <citation type="submission" date="2023-07" db="EMBL/GenBank/DDBJ databases">
        <title>Description of novel actinomycetes strains, isolated from tidal flat sediment.</title>
        <authorList>
            <person name="Lu C."/>
        </authorList>
    </citation>
    <scope>NUCLEOTIDE SEQUENCE [LARGE SCALE GENOMIC DNA]</scope>
    <source>
        <strain evidence="8 9">SYSU T00b441</strain>
    </source>
</reference>
<comment type="caution">
    <text evidence="8">The sequence shown here is derived from an EMBL/GenBank/DDBJ whole genome shotgun (WGS) entry which is preliminary data.</text>
</comment>
<keyword evidence="3 5" id="KW-0807">Transducer</keyword>
<evidence type="ECO:0000259" key="6">
    <source>
        <dbReference type="PROSITE" id="PS50111"/>
    </source>
</evidence>
<gene>
    <name evidence="8" type="ORF">Q6348_07200</name>
</gene>
<dbReference type="SMART" id="SM00283">
    <property type="entry name" value="MA"/>
    <property type="match status" value="1"/>
</dbReference>
<name>A0ABT9D7Y7_9CELL</name>
<dbReference type="EMBL" id="JAUQYP010000001">
    <property type="protein sequence ID" value="MDO8106983.1"/>
    <property type="molecule type" value="Genomic_DNA"/>
</dbReference>
<evidence type="ECO:0000313" key="9">
    <source>
        <dbReference type="Proteomes" id="UP001232536"/>
    </source>
</evidence>
<dbReference type="Gene3D" id="1.10.287.950">
    <property type="entry name" value="Methyl-accepting chemotaxis protein"/>
    <property type="match status" value="1"/>
</dbReference>
<keyword evidence="1" id="KW-0812">Transmembrane</keyword>
<organism evidence="8 9">
    <name type="scientific">Actinotalea lenta</name>
    <dbReference type="NCBI Taxonomy" id="3064654"/>
    <lineage>
        <taxon>Bacteria</taxon>
        <taxon>Bacillati</taxon>
        <taxon>Actinomycetota</taxon>
        <taxon>Actinomycetes</taxon>
        <taxon>Micrococcales</taxon>
        <taxon>Cellulomonadaceae</taxon>
        <taxon>Actinotalea</taxon>
    </lineage>
</organism>
<dbReference type="PANTHER" id="PTHR32089">
    <property type="entry name" value="METHYL-ACCEPTING CHEMOTAXIS PROTEIN MCPB"/>
    <property type="match status" value="1"/>
</dbReference>
<dbReference type="PRINTS" id="PR00260">
    <property type="entry name" value="CHEMTRNSDUCR"/>
</dbReference>
<dbReference type="SUPFAM" id="SSF103190">
    <property type="entry name" value="Sensory domain-like"/>
    <property type="match status" value="1"/>
</dbReference>
<proteinExistence type="inferred from homology"/>
<feature type="domain" description="HAMP" evidence="7">
    <location>
        <begin position="313"/>
        <end position="365"/>
    </location>
</feature>
<accession>A0ABT9D7Y7</accession>
<dbReference type="InterPro" id="IPR029151">
    <property type="entry name" value="Sensor-like_sf"/>
</dbReference>
<dbReference type="PANTHER" id="PTHR32089:SF112">
    <property type="entry name" value="LYSOZYME-LIKE PROTEIN-RELATED"/>
    <property type="match status" value="1"/>
</dbReference>
<evidence type="ECO:0000259" key="7">
    <source>
        <dbReference type="PROSITE" id="PS50885"/>
    </source>
</evidence>